<keyword evidence="1" id="KW-0812">Transmembrane</keyword>
<evidence type="ECO:0000256" key="1">
    <source>
        <dbReference type="SAM" id="Phobius"/>
    </source>
</evidence>
<proteinExistence type="predicted"/>
<reference evidence="2 3" key="1">
    <citation type="submission" date="2009-07" db="EMBL/GenBank/DDBJ databases">
        <authorList>
            <person name="Madupu R."/>
            <person name="Sebastian Y."/>
            <person name="Durkin A.S."/>
            <person name="Torralba M."/>
            <person name="Methe B."/>
            <person name="Sutton G.G."/>
            <person name="Strausberg R.L."/>
            <person name="Nelson K.E."/>
        </authorList>
    </citation>
    <scope>NUCLEOTIDE SEQUENCE [LARGE SCALE GENOMIC DNA]</scope>
    <source>
        <strain evidence="2 3">RM3268</strain>
    </source>
</reference>
<evidence type="ECO:0000313" key="2">
    <source>
        <dbReference type="EMBL" id="EEV18795.1"/>
    </source>
</evidence>
<dbReference type="RefSeq" id="WP_005869439.1">
    <property type="nucleotide sequence ID" value="NZ_ACYG01000008.1"/>
</dbReference>
<keyword evidence="1" id="KW-1133">Transmembrane helix</keyword>
<dbReference type="STRING" id="824.CGRAC_0481"/>
<gene>
    <name evidence="2" type="ORF">CAMGR0001_1901</name>
</gene>
<protein>
    <submittedName>
        <fullName evidence="2">Uncharacterized protein</fullName>
    </submittedName>
</protein>
<dbReference type="OrthoDB" id="5338856at2"/>
<name>C8PEK0_9BACT</name>
<dbReference type="EMBL" id="ACYG01000008">
    <property type="protein sequence ID" value="EEV18795.1"/>
    <property type="molecule type" value="Genomic_DNA"/>
</dbReference>
<dbReference type="Proteomes" id="UP000005709">
    <property type="component" value="Unassembled WGS sequence"/>
</dbReference>
<keyword evidence="1" id="KW-0472">Membrane</keyword>
<keyword evidence="3" id="KW-1185">Reference proteome</keyword>
<organism evidence="2 3">
    <name type="scientific">Campylobacter gracilis RM3268</name>
    <dbReference type="NCBI Taxonomy" id="553220"/>
    <lineage>
        <taxon>Bacteria</taxon>
        <taxon>Pseudomonadati</taxon>
        <taxon>Campylobacterota</taxon>
        <taxon>Epsilonproteobacteria</taxon>
        <taxon>Campylobacterales</taxon>
        <taxon>Campylobacteraceae</taxon>
        <taxon>Campylobacter</taxon>
    </lineage>
</organism>
<dbReference type="AlphaFoldDB" id="C8PEK0"/>
<evidence type="ECO:0000313" key="3">
    <source>
        <dbReference type="Proteomes" id="UP000005709"/>
    </source>
</evidence>
<comment type="caution">
    <text evidence="2">The sequence shown here is derived from an EMBL/GenBank/DDBJ whole genome shotgun (WGS) entry which is preliminary data.</text>
</comment>
<sequence>MKKIFLILITNFCLGANLMQYDLFNHDDSVDIALAFDSAYKPDIVRRVDGQSMSLILKGLGGDEKFNEMRTNQKVLKSFTIAPKGKDIEINFPTGADLSVDALTQDGNLKLILRVKNPAFDQSKMSVKSEANETTQSGSSGVSVMPIIVALLLAAAAFVGVRKFLSHKPQKSIDETWRVFEDDASMEDADVDEASIDEILNDSSFKNQSGSKNANFTNYSDAQEFAKKDEVSALNSKNSNDSKNVDSADFLRGESADDKFYDEVARAERLETMEADENSESAENIRAADKISPLKVSPVESGTMEFREGVKERSDTKEPKISAFKSILENELLSSDTARPSDVRVELVREIDENNAALVLSFAGKKHLVVLKSSNAID</sequence>
<accession>C8PEK0</accession>
<feature type="transmembrane region" description="Helical" evidence="1">
    <location>
        <begin position="142"/>
        <end position="161"/>
    </location>
</feature>